<dbReference type="GO" id="GO:0046872">
    <property type="term" value="F:metal ion binding"/>
    <property type="evidence" value="ECO:0007669"/>
    <property type="project" value="UniProtKB-KW"/>
</dbReference>
<evidence type="ECO:0000313" key="8">
    <source>
        <dbReference type="EMBL" id="KOS11239.1"/>
    </source>
</evidence>
<gene>
    <name evidence="8" type="ORF">XI38_05045</name>
</gene>
<evidence type="ECO:0000259" key="7">
    <source>
        <dbReference type="PROSITE" id="PS51296"/>
    </source>
</evidence>
<comment type="similarity">
    <text evidence="6">Belongs to the bacterial ring-hydroxylating dioxygenase ferredoxin component family.</text>
</comment>
<keyword evidence="4" id="KW-0411">Iron-sulfur</keyword>
<dbReference type="GO" id="GO:0004497">
    <property type="term" value="F:monooxygenase activity"/>
    <property type="evidence" value="ECO:0007669"/>
    <property type="project" value="UniProtKB-ARBA"/>
</dbReference>
<evidence type="ECO:0000313" key="9">
    <source>
        <dbReference type="Proteomes" id="UP000037737"/>
    </source>
</evidence>
<comment type="caution">
    <text evidence="8">The sequence shown here is derived from an EMBL/GenBank/DDBJ whole genome shotgun (WGS) entry which is preliminary data.</text>
</comment>
<comment type="cofactor">
    <cofactor evidence="5">
        <name>[2Fe-2S] cluster</name>
        <dbReference type="ChEBI" id="CHEBI:190135"/>
    </cofactor>
</comment>
<protein>
    <submittedName>
        <fullName evidence="8">2Fe-2S ferredoxin</fullName>
    </submittedName>
</protein>
<name>A0A0M9VLJ0_9MICO</name>
<dbReference type="SUPFAM" id="SSF50022">
    <property type="entry name" value="ISP domain"/>
    <property type="match status" value="1"/>
</dbReference>
<evidence type="ECO:0000256" key="6">
    <source>
        <dbReference type="ARBA" id="ARBA00038001"/>
    </source>
</evidence>
<keyword evidence="9" id="KW-1185">Reference proteome</keyword>
<dbReference type="EMBL" id="LAVO01000005">
    <property type="protein sequence ID" value="KOS11239.1"/>
    <property type="molecule type" value="Genomic_DNA"/>
</dbReference>
<dbReference type="PANTHER" id="PTHR21496:SF0">
    <property type="entry name" value="RIESKE DOMAIN-CONTAINING PROTEIN"/>
    <property type="match status" value="1"/>
</dbReference>
<evidence type="ECO:0000256" key="3">
    <source>
        <dbReference type="ARBA" id="ARBA00023004"/>
    </source>
</evidence>
<reference evidence="8" key="1">
    <citation type="submission" date="2015-04" db="EMBL/GenBank/DDBJ databases">
        <title>Complete genome sequence of Microbacterium chocolatum SIT 101, a bacterium enantioselectively hydrolyzing mesomeric diesters.</title>
        <authorList>
            <person name="Li X."/>
            <person name="Xu Y."/>
        </authorList>
    </citation>
    <scope>NUCLEOTIDE SEQUENCE [LARGE SCALE GENOMIC DNA]</scope>
    <source>
        <strain evidence="8">SIT 101</strain>
    </source>
</reference>
<dbReference type="AlphaFoldDB" id="A0A0M9VLJ0"/>
<evidence type="ECO:0000256" key="1">
    <source>
        <dbReference type="ARBA" id="ARBA00022714"/>
    </source>
</evidence>
<dbReference type="GO" id="GO:0051537">
    <property type="term" value="F:2 iron, 2 sulfur cluster binding"/>
    <property type="evidence" value="ECO:0007669"/>
    <property type="project" value="UniProtKB-KW"/>
</dbReference>
<dbReference type="GO" id="GO:0016705">
    <property type="term" value="F:oxidoreductase activity, acting on paired donors, with incorporation or reduction of molecular oxygen"/>
    <property type="evidence" value="ECO:0007669"/>
    <property type="project" value="UniProtKB-ARBA"/>
</dbReference>
<keyword evidence="2" id="KW-0479">Metal-binding</keyword>
<dbReference type="PROSITE" id="PS51296">
    <property type="entry name" value="RIESKE"/>
    <property type="match status" value="1"/>
</dbReference>
<evidence type="ECO:0000256" key="2">
    <source>
        <dbReference type="ARBA" id="ARBA00022723"/>
    </source>
</evidence>
<accession>A0A0M9VLJ0</accession>
<dbReference type="InterPro" id="IPR036922">
    <property type="entry name" value="Rieske_2Fe-2S_sf"/>
</dbReference>
<organism evidence="8 9">
    <name type="scientific">Microbacterium aurantiacum</name>
    <dbReference type="NCBI Taxonomy" id="162393"/>
    <lineage>
        <taxon>Bacteria</taxon>
        <taxon>Bacillati</taxon>
        <taxon>Actinomycetota</taxon>
        <taxon>Actinomycetes</taxon>
        <taxon>Micrococcales</taxon>
        <taxon>Microbacteriaceae</taxon>
        <taxon>Microbacterium</taxon>
    </lineage>
</organism>
<dbReference type="InterPro" id="IPR017941">
    <property type="entry name" value="Rieske_2Fe-2S"/>
</dbReference>
<sequence length="118" mass="12290">MSTSPSPGQAIKVAVVGDIDEDAALVVPRATAGTLDDIAVIFSAGRYYAIDNTCTHEQTSLAQGWIENGCVECPLHAATFRLADGAALTQPATRGVGVHTVEVVGDELMLTPNPERLA</sequence>
<dbReference type="Gene3D" id="2.102.10.10">
    <property type="entry name" value="Rieske [2Fe-2S] iron-sulphur domain"/>
    <property type="match status" value="1"/>
</dbReference>
<dbReference type="Pfam" id="PF00355">
    <property type="entry name" value="Rieske"/>
    <property type="match status" value="1"/>
</dbReference>
<evidence type="ECO:0000256" key="5">
    <source>
        <dbReference type="ARBA" id="ARBA00034078"/>
    </source>
</evidence>
<dbReference type="OrthoDB" id="147178at2"/>
<dbReference type="Proteomes" id="UP000037737">
    <property type="component" value="Unassembled WGS sequence"/>
</dbReference>
<dbReference type="KEGG" id="mcw:A8L33_08950"/>
<proteinExistence type="inferred from homology"/>
<feature type="domain" description="Rieske" evidence="7">
    <location>
        <begin position="11"/>
        <end position="110"/>
    </location>
</feature>
<dbReference type="PATRIC" id="fig|84292.3.peg.1042"/>
<keyword evidence="3" id="KW-0408">Iron</keyword>
<evidence type="ECO:0000256" key="4">
    <source>
        <dbReference type="ARBA" id="ARBA00023014"/>
    </source>
</evidence>
<dbReference type="PANTHER" id="PTHR21496">
    <property type="entry name" value="FERREDOXIN-RELATED"/>
    <property type="match status" value="1"/>
</dbReference>
<keyword evidence="1" id="KW-0001">2Fe-2S</keyword>